<dbReference type="EMBL" id="OC856747">
    <property type="protein sequence ID" value="CAD7624213.1"/>
    <property type="molecule type" value="Genomic_DNA"/>
</dbReference>
<keyword evidence="2" id="KW-1185">Reference proteome</keyword>
<dbReference type="Proteomes" id="UP000759131">
    <property type="component" value="Unassembled WGS sequence"/>
</dbReference>
<sequence>MHRSNVGTRSAQRMTTNDVMITTISVTFGHLLLLLTPVLLTVQLVSGYECLDKRCTCMWIKGKLAADCSLQKLTQLPQVHQRIPIYM</sequence>
<accession>A0A7R9KJP2</accession>
<gene>
    <name evidence="1" type="ORF">OSB1V03_LOCUS4659</name>
</gene>
<name>A0A7R9KJP2_9ACAR</name>
<reference evidence="1" key="1">
    <citation type="submission" date="2020-11" db="EMBL/GenBank/DDBJ databases">
        <authorList>
            <person name="Tran Van P."/>
        </authorList>
    </citation>
    <scope>NUCLEOTIDE SEQUENCE</scope>
</reference>
<protein>
    <submittedName>
        <fullName evidence="1">Uncharacterized protein</fullName>
    </submittedName>
</protein>
<dbReference type="AlphaFoldDB" id="A0A7R9KJP2"/>
<evidence type="ECO:0000313" key="1">
    <source>
        <dbReference type="EMBL" id="CAD7624213.1"/>
    </source>
</evidence>
<organism evidence="1">
    <name type="scientific">Medioppia subpectinata</name>
    <dbReference type="NCBI Taxonomy" id="1979941"/>
    <lineage>
        <taxon>Eukaryota</taxon>
        <taxon>Metazoa</taxon>
        <taxon>Ecdysozoa</taxon>
        <taxon>Arthropoda</taxon>
        <taxon>Chelicerata</taxon>
        <taxon>Arachnida</taxon>
        <taxon>Acari</taxon>
        <taxon>Acariformes</taxon>
        <taxon>Sarcoptiformes</taxon>
        <taxon>Oribatida</taxon>
        <taxon>Brachypylina</taxon>
        <taxon>Oppioidea</taxon>
        <taxon>Oppiidae</taxon>
        <taxon>Medioppia</taxon>
    </lineage>
</organism>
<dbReference type="EMBL" id="CAJPIZ010002172">
    <property type="protein sequence ID" value="CAG2104643.1"/>
    <property type="molecule type" value="Genomic_DNA"/>
</dbReference>
<evidence type="ECO:0000313" key="2">
    <source>
        <dbReference type="Proteomes" id="UP000759131"/>
    </source>
</evidence>
<proteinExistence type="predicted"/>